<feature type="signal peptide" evidence="1">
    <location>
        <begin position="1"/>
        <end position="23"/>
    </location>
</feature>
<proteinExistence type="predicted"/>
<keyword evidence="2" id="KW-0456">Lyase</keyword>
<dbReference type="Gene3D" id="1.50.10.20">
    <property type="match status" value="1"/>
</dbReference>
<accession>A0A1T5CGI6</accession>
<sequence length="351" mass="39641">MATSRLTALTIRHITTMWLAVLAANTGAAAQTAVADSVAEQMLLLQRSYGGWSKTFDGKAVDYRRPFSEGERRLAWKQKEADDATIDNGATTKEVIYLLEAHRKTGNARYADAARRGVDYLLKAQYPGGGWPQYFPDTRFYRSQITYNDDAIFNVLTLLKAVADGEYGPVFGRRYRKRAQRAVLKGVENILATQVEIDGKRTIWAAQYDKDSLKPATARAYELPSLATSESANILMFLMALTAPSERVKQAIHQGVRWFTEHDIEGYTTKIVVAPDQPTGRDRVLVVAPGEVIWARFYDLAEQQPLFAGRDGQPKKKLEAVENERRVGYAWYGGWGDTVIKRYKKWVEHHQ</sequence>
<organism evidence="2 3">
    <name type="scientific">Parapedobacter luteus</name>
    <dbReference type="NCBI Taxonomy" id="623280"/>
    <lineage>
        <taxon>Bacteria</taxon>
        <taxon>Pseudomonadati</taxon>
        <taxon>Bacteroidota</taxon>
        <taxon>Sphingobacteriia</taxon>
        <taxon>Sphingobacteriales</taxon>
        <taxon>Sphingobacteriaceae</taxon>
        <taxon>Parapedobacter</taxon>
    </lineage>
</organism>
<dbReference type="Proteomes" id="UP000190541">
    <property type="component" value="Unassembled WGS sequence"/>
</dbReference>
<evidence type="ECO:0000256" key="1">
    <source>
        <dbReference type="SAM" id="SignalP"/>
    </source>
</evidence>
<dbReference type="NCBIfam" id="TIGR02474">
    <property type="entry name" value="pec_lyase"/>
    <property type="match status" value="1"/>
</dbReference>
<protein>
    <submittedName>
        <fullName evidence="2">Pectate lyase, PelA/Pel-15E family</fullName>
    </submittedName>
</protein>
<evidence type="ECO:0000313" key="2">
    <source>
        <dbReference type="EMBL" id="SKB58451.1"/>
    </source>
</evidence>
<keyword evidence="1" id="KW-0732">Signal</keyword>
<gene>
    <name evidence="2" type="ORF">SAMN05660226_02204</name>
</gene>
<dbReference type="InterPro" id="IPR012669">
    <property type="entry name" value="Pectate_lyase"/>
</dbReference>
<feature type="chain" id="PRO_5012007188" evidence="1">
    <location>
        <begin position="24"/>
        <end position="351"/>
    </location>
</feature>
<dbReference type="STRING" id="623280.SAMN05660226_02204"/>
<evidence type="ECO:0000313" key="3">
    <source>
        <dbReference type="Proteomes" id="UP000190541"/>
    </source>
</evidence>
<dbReference type="AlphaFoldDB" id="A0A1T5CGI6"/>
<keyword evidence="3" id="KW-1185">Reference proteome</keyword>
<dbReference type="GO" id="GO:0016829">
    <property type="term" value="F:lyase activity"/>
    <property type="evidence" value="ECO:0007669"/>
    <property type="project" value="UniProtKB-KW"/>
</dbReference>
<dbReference type="Pfam" id="PF09492">
    <property type="entry name" value="Pec_lyase"/>
    <property type="match status" value="1"/>
</dbReference>
<dbReference type="EMBL" id="FUYS01000004">
    <property type="protein sequence ID" value="SKB58451.1"/>
    <property type="molecule type" value="Genomic_DNA"/>
</dbReference>
<reference evidence="2 3" key="1">
    <citation type="submission" date="2017-02" db="EMBL/GenBank/DDBJ databases">
        <authorList>
            <person name="Peterson S.W."/>
        </authorList>
    </citation>
    <scope>NUCLEOTIDE SEQUENCE [LARGE SCALE GENOMIC DNA]</scope>
    <source>
        <strain evidence="2 3">DSM 22899</strain>
    </source>
</reference>
<dbReference type="SUPFAM" id="SSF81853">
    <property type="entry name" value="Family 10 polysaccharide lyase"/>
    <property type="match status" value="1"/>
</dbReference>
<name>A0A1T5CGI6_9SPHI</name>